<keyword evidence="4 5" id="KW-0012">Acyltransferase</keyword>
<dbReference type="EMBL" id="ADBJ01000047">
    <property type="protein sequence ID" value="EFA76559.1"/>
    <property type="molecule type" value="Genomic_DNA"/>
</dbReference>
<dbReference type="AlphaFoldDB" id="D3BQ08"/>
<accession>D3BQ08</accession>
<dbReference type="PROSITE" id="PS00975">
    <property type="entry name" value="NMT_1"/>
    <property type="match status" value="1"/>
</dbReference>
<evidence type="ECO:0000313" key="10">
    <source>
        <dbReference type="Proteomes" id="UP000001396"/>
    </source>
</evidence>
<comment type="function">
    <text evidence="5">Adds a myristoyl group to the N-terminal glycine residue of certain cellular proteins.</text>
</comment>
<dbReference type="Pfam" id="PF02799">
    <property type="entry name" value="NMT_C"/>
    <property type="match status" value="1"/>
</dbReference>
<dbReference type="SUPFAM" id="SSF55729">
    <property type="entry name" value="Acyl-CoA N-acyltransferases (Nat)"/>
    <property type="match status" value="2"/>
</dbReference>
<comment type="similarity">
    <text evidence="1 6">Belongs to the NMT family.</text>
</comment>
<dbReference type="FunCoup" id="D3BQ08">
    <property type="interactions" value="663"/>
</dbReference>
<evidence type="ECO:0000256" key="5">
    <source>
        <dbReference type="RuleBase" id="RU000586"/>
    </source>
</evidence>
<dbReference type="GeneID" id="31365799"/>
<dbReference type="InterPro" id="IPR000903">
    <property type="entry name" value="NMT"/>
</dbReference>
<keyword evidence="3 5" id="KW-0808">Transferase</keyword>
<evidence type="ECO:0000256" key="3">
    <source>
        <dbReference type="ARBA" id="ARBA00022679"/>
    </source>
</evidence>
<dbReference type="InterPro" id="IPR022678">
    <property type="entry name" value="NMT_CS"/>
</dbReference>
<dbReference type="Proteomes" id="UP000001396">
    <property type="component" value="Unassembled WGS sequence"/>
</dbReference>
<feature type="domain" description="Glycylpeptide N-tetradecanoyltransferase N-terminal" evidence="7">
    <location>
        <begin position="64"/>
        <end position="222"/>
    </location>
</feature>
<evidence type="ECO:0000259" key="8">
    <source>
        <dbReference type="Pfam" id="PF02799"/>
    </source>
</evidence>
<dbReference type="InParanoid" id="D3BQ08"/>
<evidence type="ECO:0000259" key="7">
    <source>
        <dbReference type="Pfam" id="PF01233"/>
    </source>
</evidence>
<comment type="catalytic activity">
    <reaction evidence="5">
        <text>N-terminal glycyl-[protein] + tetradecanoyl-CoA = N-tetradecanoylglycyl-[protein] + CoA + H(+)</text>
        <dbReference type="Rhea" id="RHEA:15521"/>
        <dbReference type="Rhea" id="RHEA-COMP:12666"/>
        <dbReference type="Rhea" id="RHEA-COMP:12667"/>
        <dbReference type="ChEBI" id="CHEBI:15378"/>
        <dbReference type="ChEBI" id="CHEBI:57287"/>
        <dbReference type="ChEBI" id="CHEBI:57385"/>
        <dbReference type="ChEBI" id="CHEBI:64723"/>
        <dbReference type="ChEBI" id="CHEBI:133050"/>
        <dbReference type="EC" id="2.3.1.97"/>
    </reaction>
</comment>
<dbReference type="GO" id="GO:0004379">
    <property type="term" value="F:glycylpeptide N-tetradecanoyltransferase activity"/>
    <property type="evidence" value="ECO:0007669"/>
    <property type="project" value="UniProtKB-EC"/>
</dbReference>
<dbReference type="Pfam" id="PF01233">
    <property type="entry name" value="NMT"/>
    <property type="match status" value="1"/>
</dbReference>
<evidence type="ECO:0000256" key="6">
    <source>
        <dbReference type="RuleBase" id="RU004178"/>
    </source>
</evidence>
<dbReference type="PANTHER" id="PTHR11377">
    <property type="entry name" value="N-MYRISTOYL TRANSFERASE"/>
    <property type="match status" value="1"/>
</dbReference>
<evidence type="ECO:0000256" key="4">
    <source>
        <dbReference type="ARBA" id="ARBA00023315"/>
    </source>
</evidence>
<keyword evidence="10" id="KW-1185">Reference proteome</keyword>
<dbReference type="STRING" id="670386.D3BQ08"/>
<organism evidence="9 10">
    <name type="scientific">Heterostelium pallidum (strain ATCC 26659 / Pp 5 / PN500)</name>
    <name type="common">Cellular slime mold</name>
    <name type="synonym">Polysphondylium pallidum</name>
    <dbReference type="NCBI Taxonomy" id="670386"/>
    <lineage>
        <taxon>Eukaryota</taxon>
        <taxon>Amoebozoa</taxon>
        <taxon>Evosea</taxon>
        <taxon>Eumycetozoa</taxon>
        <taxon>Dictyostelia</taxon>
        <taxon>Acytosteliales</taxon>
        <taxon>Acytosteliaceae</taxon>
        <taxon>Heterostelium</taxon>
    </lineage>
</organism>
<proteinExistence type="inferred from homology"/>
<evidence type="ECO:0000256" key="2">
    <source>
        <dbReference type="ARBA" id="ARBA00012923"/>
    </source>
</evidence>
<dbReference type="FunFam" id="3.40.630.170:FF:000001">
    <property type="entry name" value="Glycylpeptide N-tetradecanoyltransferase"/>
    <property type="match status" value="1"/>
</dbReference>
<sequence length="425" mass="48465">MSDDQNNNNNNNNVKEIIKKQPVVDKNILNLLSSMNVDKNAAHAFWDTQPVPKIDAQVEKSGPIEVKTLDDVRKEPLTLPALFEWVVLDVNDQVQLNDVYTLLNENYVEDDDNMFRFDYSIPFLKWALQPPHYLKDWHIGVRVKESKKLVAFISAIPATINVDKTDSVKMVEINFLCVHKKLREKRLAPVLIKEITRRVNLQNIWQAAYTAGIVLPKPVASCRYYHRSLNPKKLVECKFSSLPPRVSMSLLIKLNRVEENTKCPGIRPLTKADVPSATRLLAKYLSQYSLAPSMSEEEVWHWLAPQKNVMDCYVVVDPKTGEVTDMCSFYTLPSSVIGNPKHKTLKAAFSFYNIATSVPLVDLMADALHLAKKGDFDVFNCLDIFENSKFIKEHKFQPGDGNLQYYLYNYATQTKDPSAMGLVLL</sequence>
<dbReference type="PANTHER" id="PTHR11377:SF5">
    <property type="entry name" value="GLYCYLPEPTIDE N-TETRADECANOYLTRANSFERASE"/>
    <property type="match status" value="1"/>
</dbReference>
<gene>
    <name evidence="9" type="primary">nmt</name>
    <name evidence="9" type="ORF">PPL_10328</name>
</gene>
<name>D3BQ08_HETP5</name>
<reference evidence="9 10" key="1">
    <citation type="journal article" date="2011" name="Genome Res.">
        <title>Phylogeny-wide analysis of social amoeba genomes highlights ancient origins for complex intercellular communication.</title>
        <authorList>
            <person name="Heidel A.J."/>
            <person name="Lawal H.M."/>
            <person name="Felder M."/>
            <person name="Schilde C."/>
            <person name="Helps N.R."/>
            <person name="Tunggal B."/>
            <person name="Rivero F."/>
            <person name="John U."/>
            <person name="Schleicher M."/>
            <person name="Eichinger L."/>
            <person name="Platzer M."/>
            <person name="Noegel A.A."/>
            <person name="Schaap P."/>
            <person name="Gloeckner G."/>
        </authorList>
    </citation>
    <scope>NUCLEOTIDE SEQUENCE [LARGE SCALE GENOMIC DNA]</scope>
    <source>
        <strain evidence="10">ATCC 26659 / Pp 5 / PN500</strain>
    </source>
</reference>
<feature type="domain" description="Glycylpeptide N-tetradecanoyltransferase C-terminal" evidence="8">
    <location>
        <begin position="236"/>
        <end position="414"/>
    </location>
</feature>
<comment type="caution">
    <text evidence="9">The sequence shown here is derived from an EMBL/GenBank/DDBJ whole genome shotgun (WGS) entry which is preliminary data.</text>
</comment>
<dbReference type="InterPro" id="IPR022676">
    <property type="entry name" value="NMT_N"/>
</dbReference>
<protein>
    <recommendedName>
        <fullName evidence="2 5">Glycylpeptide N-tetradecanoyltransferase</fullName>
        <ecNumber evidence="2 5">2.3.1.97</ecNumber>
    </recommendedName>
</protein>
<dbReference type="Gene3D" id="3.40.630.170">
    <property type="match status" value="1"/>
</dbReference>
<evidence type="ECO:0000256" key="1">
    <source>
        <dbReference type="ARBA" id="ARBA00009469"/>
    </source>
</evidence>
<dbReference type="OMA" id="GWKRDWH"/>
<evidence type="ECO:0000313" key="9">
    <source>
        <dbReference type="EMBL" id="EFA76559.1"/>
    </source>
</evidence>
<dbReference type="GO" id="GO:0005737">
    <property type="term" value="C:cytoplasm"/>
    <property type="evidence" value="ECO:0007669"/>
    <property type="project" value="TreeGrafter"/>
</dbReference>
<dbReference type="EC" id="2.3.1.97" evidence="2 5"/>
<dbReference type="InterPro" id="IPR016181">
    <property type="entry name" value="Acyl_CoA_acyltransferase"/>
</dbReference>
<dbReference type="RefSeq" id="XP_020428691.1">
    <property type="nucleotide sequence ID" value="XM_020581106.1"/>
</dbReference>
<dbReference type="PIRSF" id="PIRSF015892">
    <property type="entry name" value="N-myristl_transf"/>
    <property type="match status" value="1"/>
</dbReference>
<dbReference type="InterPro" id="IPR022677">
    <property type="entry name" value="NMT_C"/>
</dbReference>
<dbReference type="FunFam" id="3.40.630.30:FF:000042">
    <property type="entry name" value="Glycylpeptide N-tetradecanoyltransferase"/>
    <property type="match status" value="1"/>
</dbReference>